<keyword evidence="2" id="KW-0472">Membrane</keyword>
<dbReference type="Proteomes" id="UP001500200">
    <property type="component" value="Unassembled WGS sequence"/>
</dbReference>
<keyword evidence="2" id="KW-0812">Transmembrane</keyword>
<protein>
    <submittedName>
        <fullName evidence="4">Uncharacterized protein</fullName>
    </submittedName>
</protein>
<dbReference type="EMBL" id="BAABKK010000017">
    <property type="protein sequence ID" value="GAA5196040.1"/>
    <property type="molecule type" value="Genomic_DNA"/>
</dbReference>
<gene>
    <name evidence="4" type="ORF">GCM10023346_27480</name>
</gene>
<evidence type="ECO:0000313" key="5">
    <source>
        <dbReference type="Proteomes" id="UP001500200"/>
    </source>
</evidence>
<evidence type="ECO:0000256" key="2">
    <source>
        <dbReference type="SAM" id="Phobius"/>
    </source>
</evidence>
<organism evidence="4 5">
    <name type="scientific">Arthrobacter gyeryongensis</name>
    <dbReference type="NCBI Taxonomy" id="1650592"/>
    <lineage>
        <taxon>Bacteria</taxon>
        <taxon>Bacillati</taxon>
        <taxon>Actinomycetota</taxon>
        <taxon>Actinomycetes</taxon>
        <taxon>Micrococcales</taxon>
        <taxon>Micrococcaceae</taxon>
        <taxon>Arthrobacter</taxon>
    </lineage>
</organism>
<evidence type="ECO:0000313" key="4">
    <source>
        <dbReference type="EMBL" id="GAA5196040.1"/>
    </source>
</evidence>
<name>A0ABP9SK00_9MICC</name>
<dbReference type="RefSeq" id="WP_345449925.1">
    <property type="nucleotide sequence ID" value="NZ_BAABKK010000017.1"/>
</dbReference>
<keyword evidence="2" id="KW-1133">Transmembrane helix</keyword>
<feature type="region of interest" description="Disordered" evidence="1">
    <location>
        <begin position="98"/>
        <end position="150"/>
    </location>
</feature>
<feature type="chain" id="PRO_5045903653" evidence="3">
    <location>
        <begin position="25"/>
        <end position="239"/>
    </location>
</feature>
<reference evidence="5" key="1">
    <citation type="journal article" date="2019" name="Int. J. Syst. Evol. Microbiol.">
        <title>The Global Catalogue of Microorganisms (GCM) 10K type strain sequencing project: providing services to taxonomists for standard genome sequencing and annotation.</title>
        <authorList>
            <consortium name="The Broad Institute Genomics Platform"/>
            <consortium name="The Broad Institute Genome Sequencing Center for Infectious Disease"/>
            <person name="Wu L."/>
            <person name="Ma J."/>
        </authorList>
    </citation>
    <scope>NUCLEOTIDE SEQUENCE [LARGE SCALE GENOMIC DNA]</scope>
    <source>
        <strain evidence="5">JCM 18514</strain>
    </source>
</reference>
<keyword evidence="5" id="KW-1185">Reference proteome</keyword>
<feature type="transmembrane region" description="Helical" evidence="2">
    <location>
        <begin position="211"/>
        <end position="232"/>
    </location>
</feature>
<accession>A0ABP9SK00</accession>
<evidence type="ECO:0000256" key="1">
    <source>
        <dbReference type="SAM" id="MobiDB-lite"/>
    </source>
</evidence>
<feature type="signal peptide" evidence="3">
    <location>
        <begin position="1"/>
        <end position="24"/>
    </location>
</feature>
<comment type="caution">
    <text evidence="4">The sequence shown here is derived from an EMBL/GenBank/DDBJ whole genome shotgun (WGS) entry which is preliminary data.</text>
</comment>
<feature type="compositionally biased region" description="Pro residues" evidence="1">
    <location>
        <begin position="98"/>
        <end position="144"/>
    </location>
</feature>
<sequence>MKRTIATMGVVGLGLLGATVSANAAPSDKITICHATHSASHPYIAVTMSLSALSGHVADTADIVPANSGDFMPNGQNLTPENIAILNAGCVVASPPVVSPPVTSPPTEPATTPPTDPVTSPPTDPVTTPPTDPVTTPPTDPVTSPPVEQVGPVTSPVVTPVVPPVSVPEAPVPAAVTPVAAATAPDPAVTNVGYNVQTAVGAKADAAIPGWLAGLTVLFGAVASFVVVRSGVRARKADR</sequence>
<evidence type="ECO:0000256" key="3">
    <source>
        <dbReference type="SAM" id="SignalP"/>
    </source>
</evidence>
<keyword evidence="3" id="KW-0732">Signal</keyword>
<proteinExistence type="predicted"/>